<accession>A0A8X6KNN2</accession>
<comment type="caution">
    <text evidence="1">The sequence shown here is derived from an EMBL/GenBank/DDBJ whole genome shotgun (WGS) entry which is preliminary data.</text>
</comment>
<evidence type="ECO:0000313" key="1">
    <source>
        <dbReference type="EMBL" id="GFQ77358.1"/>
    </source>
</evidence>
<evidence type="ECO:0000313" key="2">
    <source>
        <dbReference type="Proteomes" id="UP000887116"/>
    </source>
</evidence>
<organism evidence="1 2">
    <name type="scientific">Trichonephila clavata</name>
    <name type="common">Joro spider</name>
    <name type="synonym">Nephila clavata</name>
    <dbReference type="NCBI Taxonomy" id="2740835"/>
    <lineage>
        <taxon>Eukaryota</taxon>
        <taxon>Metazoa</taxon>
        <taxon>Ecdysozoa</taxon>
        <taxon>Arthropoda</taxon>
        <taxon>Chelicerata</taxon>
        <taxon>Arachnida</taxon>
        <taxon>Araneae</taxon>
        <taxon>Araneomorphae</taxon>
        <taxon>Entelegynae</taxon>
        <taxon>Araneoidea</taxon>
        <taxon>Nephilidae</taxon>
        <taxon>Trichonephila</taxon>
    </lineage>
</organism>
<gene>
    <name evidence="1" type="ORF">TNCT_729041</name>
</gene>
<name>A0A8X6KNN2_TRICU</name>
<dbReference type="EMBL" id="BMAO01011873">
    <property type="protein sequence ID" value="GFQ77358.1"/>
    <property type="molecule type" value="Genomic_DNA"/>
</dbReference>
<protein>
    <submittedName>
        <fullName evidence="1">Uncharacterized protein</fullName>
    </submittedName>
</protein>
<keyword evidence="2" id="KW-1185">Reference proteome</keyword>
<proteinExistence type="predicted"/>
<reference evidence="1" key="1">
    <citation type="submission" date="2020-07" db="EMBL/GenBank/DDBJ databases">
        <title>Multicomponent nature underlies the extraordinary mechanical properties of spider dragline silk.</title>
        <authorList>
            <person name="Kono N."/>
            <person name="Nakamura H."/>
            <person name="Mori M."/>
            <person name="Yoshida Y."/>
            <person name="Ohtoshi R."/>
            <person name="Malay A.D."/>
            <person name="Moran D.A.P."/>
            <person name="Tomita M."/>
            <person name="Numata K."/>
            <person name="Arakawa K."/>
        </authorList>
    </citation>
    <scope>NUCLEOTIDE SEQUENCE</scope>
</reference>
<dbReference type="AlphaFoldDB" id="A0A8X6KNN2"/>
<dbReference type="Proteomes" id="UP000887116">
    <property type="component" value="Unassembled WGS sequence"/>
</dbReference>
<sequence length="66" mass="7623">MSRQGVLLQSPTLPKEVRRVYGVYDRVLRYRSVRYPVIRRCRFAVGIGLLQDLRQSGRCSSPPTSK</sequence>